<proteinExistence type="predicted"/>
<reference evidence="1 2" key="1">
    <citation type="submission" date="2013-11" db="EMBL/GenBank/DDBJ databases">
        <title>The Damaraland mole rat (Fukomys damarensis) genome and evolution of African mole rats.</title>
        <authorList>
            <person name="Gladyshev V.N."/>
            <person name="Fang X."/>
        </authorList>
    </citation>
    <scope>NUCLEOTIDE SEQUENCE [LARGE SCALE GENOMIC DNA]</scope>
    <source>
        <tissue evidence="1">Liver</tissue>
    </source>
</reference>
<gene>
    <name evidence="1" type="ORF">H920_13432</name>
</gene>
<keyword evidence="2" id="KW-1185">Reference proteome</keyword>
<dbReference type="EMBL" id="KN123387">
    <property type="protein sequence ID" value="KFO25236.1"/>
    <property type="molecule type" value="Genomic_DNA"/>
</dbReference>
<dbReference type="Proteomes" id="UP000028990">
    <property type="component" value="Unassembled WGS sequence"/>
</dbReference>
<organism evidence="1 2">
    <name type="scientific">Fukomys damarensis</name>
    <name type="common">Damaraland mole rat</name>
    <name type="synonym">Cryptomys damarensis</name>
    <dbReference type="NCBI Taxonomy" id="885580"/>
    <lineage>
        <taxon>Eukaryota</taxon>
        <taxon>Metazoa</taxon>
        <taxon>Chordata</taxon>
        <taxon>Craniata</taxon>
        <taxon>Vertebrata</taxon>
        <taxon>Euteleostomi</taxon>
        <taxon>Mammalia</taxon>
        <taxon>Eutheria</taxon>
        <taxon>Euarchontoglires</taxon>
        <taxon>Glires</taxon>
        <taxon>Rodentia</taxon>
        <taxon>Hystricomorpha</taxon>
        <taxon>Bathyergidae</taxon>
        <taxon>Fukomys</taxon>
    </lineage>
</organism>
<evidence type="ECO:0000313" key="2">
    <source>
        <dbReference type="Proteomes" id="UP000028990"/>
    </source>
</evidence>
<sequence>MGWSRLPSAQCAMETAQTGTSLVRTVFTQLSNPQVCAGLAVESGHRLTLSVFFEDISGKKDLVMITLRGHSDFEEDPEGAGFRSESVRKSRDEAQEQIMCLTTMSYALDSAFDGRRQKEHMKEHMTDSTSPAVNHEGSALAWCCAAVPGGALRPVLGLSEA</sequence>
<accession>A0A091DR27</accession>
<dbReference type="AlphaFoldDB" id="A0A091DR27"/>
<protein>
    <submittedName>
        <fullName evidence="1">Uncharacterized protein</fullName>
    </submittedName>
</protein>
<evidence type="ECO:0000313" key="1">
    <source>
        <dbReference type="EMBL" id="KFO25236.1"/>
    </source>
</evidence>
<name>A0A091DR27_FUKDA</name>